<gene>
    <name evidence="2" type="ORF">L9F63_015087</name>
</gene>
<proteinExistence type="predicted"/>
<evidence type="ECO:0000313" key="2">
    <source>
        <dbReference type="EMBL" id="KAJ9593383.1"/>
    </source>
</evidence>
<name>A0AAD8EKA6_DIPPU</name>
<sequence>WGILECQFWKINNISFWLLPPSLTPLLARRMISLGYKKTLQILTAPENNARNCGTDWPTCNLARYVIASIAVKVFICFLLFLESSNISLDRSSMFLLRVSIPKQIL</sequence>
<reference evidence="2" key="1">
    <citation type="journal article" date="2023" name="IScience">
        <title>Live-bearing cockroach genome reveals convergent evolutionary mechanisms linked to viviparity in insects and beyond.</title>
        <authorList>
            <person name="Fouks B."/>
            <person name="Harrison M.C."/>
            <person name="Mikhailova A.A."/>
            <person name="Marchal E."/>
            <person name="English S."/>
            <person name="Carruthers M."/>
            <person name="Jennings E.C."/>
            <person name="Chiamaka E.L."/>
            <person name="Frigard R.A."/>
            <person name="Pippel M."/>
            <person name="Attardo G.M."/>
            <person name="Benoit J.B."/>
            <person name="Bornberg-Bauer E."/>
            <person name="Tobe S.S."/>
        </authorList>
    </citation>
    <scope>NUCLEOTIDE SEQUENCE</scope>
    <source>
        <strain evidence="2">Stay&amp;Tobe</strain>
    </source>
</reference>
<feature type="non-terminal residue" evidence="2">
    <location>
        <position position="106"/>
    </location>
</feature>
<keyword evidence="3" id="KW-1185">Reference proteome</keyword>
<comment type="caution">
    <text evidence="2">The sequence shown here is derived from an EMBL/GenBank/DDBJ whole genome shotgun (WGS) entry which is preliminary data.</text>
</comment>
<accession>A0AAD8EKA6</accession>
<organism evidence="2 3">
    <name type="scientific">Diploptera punctata</name>
    <name type="common">Pacific beetle cockroach</name>
    <dbReference type="NCBI Taxonomy" id="6984"/>
    <lineage>
        <taxon>Eukaryota</taxon>
        <taxon>Metazoa</taxon>
        <taxon>Ecdysozoa</taxon>
        <taxon>Arthropoda</taxon>
        <taxon>Hexapoda</taxon>
        <taxon>Insecta</taxon>
        <taxon>Pterygota</taxon>
        <taxon>Neoptera</taxon>
        <taxon>Polyneoptera</taxon>
        <taxon>Dictyoptera</taxon>
        <taxon>Blattodea</taxon>
        <taxon>Blaberoidea</taxon>
        <taxon>Blaberidae</taxon>
        <taxon>Diplopterinae</taxon>
        <taxon>Diploptera</taxon>
    </lineage>
</organism>
<feature type="transmembrane region" description="Helical" evidence="1">
    <location>
        <begin position="62"/>
        <end position="82"/>
    </location>
</feature>
<keyword evidence="1" id="KW-0472">Membrane</keyword>
<feature type="non-terminal residue" evidence="2">
    <location>
        <position position="1"/>
    </location>
</feature>
<dbReference type="EMBL" id="JASPKZ010003445">
    <property type="protein sequence ID" value="KAJ9593383.1"/>
    <property type="molecule type" value="Genomic_DNA"/>
</dbReference>
<dbReference type="AlphaFoldDB" id="A0AAD8EKA6"/>
<keyword evidence="1" id="KW-1133">Transmembrane helix</keyword>
<evidence type="ECO:0000256" key="1">
    <source>
        <dbReference type="SAM" id="Phobius"/>
    </source>
</evidence>
<keyword evidence="1" id="KW-0812">Transmembrane</keyword>
<evidence type="ECO:0000313" key="3">
    <source>
        <dbReference type="Proteomes" id="UP001233999"/>
    </source>
</evidence>
<dbReference type="Proteomes" id="UP001233999">
    <property type="component" value="Unassembled WGS sequence"/>
</dbReference>
<reference evidence="2" key="2">
    <citation type="submission" date="2023-05" db="EMBL/GenBank/DDBJ databases">
        <authorList>
            <person name="Fouks B."/>
        </authorList>
    </citation>
    <scope>NUCLEOTIDE SEQUENCE</scope>
    <source>
        <strain evidence="2">Stay&amp;Tobe</strain>
        <tissue evidence="2">Testes</tissue>
    </source>
</reference>
<protein>
    <submittedName>
        <fullName evidence="2">Uncharacterized protein</fullName>
    </submittedName>
</protein>